<comment type="caution">
    <text evidence="3">The sequence shown here is derived from an EMBL/GenBank/DDBJ whole genome shotgun (WGS) entry which is preliminary data.</text>
</comment>
<feature type="compositionally biased region" description="Low complexity" evidence="1">
    <location>
        <begin position="35"/>
        <end position="46"/>
    </location>
</feature>
<dbReference type="OrthoDB" id="5966306at2"/>
<name>A0A5C4RNH0_9GAMM</name>
<reference evidence="3 4" key="1">
    <citation type="submission" date="2019-03" db="EMBL/GenBank/DDBJ databases">
        <title>Arenimonas daejeonensis sp. nov., isolated from compost.</title>
        <authorList>
            <person name="Jeon C.O."/>
        </authorList>
    </citation>
    <scope>NUCLEOTIDE SEQUENCE [LARGE SCALE GENOMIC DNA]</scope>
    <source>
        <strain evidence="3 4">R29</strain>
    </source>
</reference>
<dbReference type="Proteomes" id="UP000305760">
    <property type="component" value="Unassembled WGS sequence"/>
</dbReference>
<keyword evidence="4" id="KW-1185">Reference proteome</keyword>
<organism evidence="3 4">
    <name type="scientific">Arenimonas terrae</name>
    <dbReference type="NCBI Taxonomy" id="2546226"/>
    <lineage>
        <taxon>Bacteria</taxon>
        <taxon>Pseudomonadati</taxon>
        <taxon>Pseudomonadota</taxon>
        <taxon>Gammaproteobacteria</taxon>
        <taxon>Lysobacterales</taxon>
        <taxon>Lysobacteraceae</taxon>
        <taxon>Arenimonas</taxon>
    </lineage>
</organism>
<feature type="signal peptide" evidence="2">
    <location>
        <begin position="1"/>
        <end position="22"/>
    </location>
</feature>
<evidence type="ECO:0000313" key="3">
    <source>
        <dbReference type="EMBL" id="TNJ32672.1"/>
    </source>
</evidence>
<proteinExistence type="predicted"/>
<evidence type="ECO:0000256" key="2">
    <source>
        <dbReference type="SAM" id="SignalP"/>
    </source>
</evidence>
<keyword evidence="2" id="KW-0732">Signal</keyword>
<evidence type="ECO:0000256" key="1">
    <source>
        <dbReference type="SAM" id="MobiDB-lite"/>
    </source>
</evidence>
<accession>A0A5C4RNH0</accession>
<evidence type="ECO:0000313" key="4">
    <source>
        <dbReference type="Proteomes" id="UP000305760"/>
    </source>
</evidence>
<dbReference type="RefSeq" id="WP_139450237.1">
    <property type="nucleotide sequence ID" value="NZ_SMDR01000005.1"/>
</dbReference>
<gene>
    <name evidence="3" type="ORF">E1B00_14835</name>
</gene>
<feature type="chain" id="PRO_5022817077" description="DUF2066 domain-containing protein" evidence="2">
    <location>
        <begin position="23"/>
        <end position="318"/>
    </location>
</feature>
<sequence>MFRSSILCGALLLLLAPAPAMAKKLDKAASPESSADVPADATGDAPAGDARPFIERSLVLAPEQVGEFVLQKANDYPGQPQSGVGLRYVHPDFPEVRLDLFVYPAGRLDRDAVVADAMAGLRASIEDAAKQGAYTDLVFGEETAFDLAQVDPEDGSLRPAAAADTDDKADKDALVAQVIGAVPESVEGRGRRLPMSLRFQGEAQNSLAFLFYRGLYLYKGRVSASPQHVADENFQRLANLAMLTLVPAVQVRSTGACHDRQIVVDVGDGSQASTRTLGQTLMAAAGRATSENCAETLDETVPEGHRAVPLAFDPSMWN</sequence>
<protein>
    <recommendedName>
        <fullName evidence="5">DUF2066 domain-containing protein</fullName>
    </recommendedName>
</protein>
<dbReference type="AlphaFoldDB" id="A0A5C4RNH0"/>
<feature type="region of interest" description="Disordered" evidence="1">
    <location>
        <begin position="27"/>
        <end position="46"/>
    </location>
</feature>
<dbReference type="EMBL" id="SMDR01000005">
    <property type="protein sequence ID" value="TNJ32672.1"/>
    <property type="molecule type" value="Genomic_DNA"/>
</dbReference>
<evidence type="ECO:0008006" key="5">
    <source>
        <dbReference type="Google" id="ProtNLM"/>
    </source>
</evidence>